<evidence type="ECO:0000313" key="2">
    <source>
        <dbReference type="EMBL" id="GAH87625.1"/>
    </source>
</evidence>
<evidence type="ECO:0000313" key="4">
    <source>
        <dbReference type="EMBL" id="GAI20699.1"/>
    </source>
</evidence>
<dbReference type="EMBL" id="BART01002999">
    <property type="protein sequence ID" value="GAG71067.1"/>
    <property type="molecule type" value="Genomic_DNA"/>
</dbReference>
<dbReference type="AlphaFoldDB" id="X1NPU6"/>
<evidence type="ECO:0000313" key="3">
    <source>
        <dbReference type="EMBL" id="GAH97562.1"/>
    </source>
</evidence>
<dbReference type="EMBL" id="BARU01038728">
    <property type="protein sequence ID" value="GAH87625.1"/>
    <property type="molecule type" value="Genomic_DNA"/>
</dbReference>
<evidence type="ECO:0000313" key="5">
    <source>
        <dbReference type="EMBL" id="GAI68837.1"/>
    </source>
</evidence>
<organism evidence="4">
    <name type="scientific">marine sediment metagenome</name>
    <dbReference type="NCBI Taxonomy" id="412755"/>
    <lineage>
        <taxon>unclassified sequences</taxon>
        <taxon>metagenomes</taxon>
        <taxon>ecological metagenomes</taxon>
    </lineage>
</organism>
<gene>
    <name evidence="1" type="ORF">S01H4_08647</name>
    <name evidence="2" type="ORF">S03H2_60137</name>
    <name evidence="3" type="ORF">S06H3_01490</name>
    <name evidence="4" type="ORF">S06H3_35146</name>
    <name evidence="5" type="ORF">S12H4_06312</name>
</gene>
<dbReference type="EMBL" id="BARV01021177">
    <property type="protein sequence ID" value="GAI20699.1"/>
    <property type="molecule type" value="Genomic_DNA"/>
</dbReference>
<dbReference type="EMBL" id="BARW01002200">
    <property type="protein sequence ID" value="GAI68837.1"/>
    <property type="molecule type" value="Genomic_DNA"/>
</dbReference>
<reference evidence="4" key="1">
    <citation type="journal article" date="2014" name="Front. Microbiol.">
        <title>High frequency of phylogenetically diverse reductive dehalogenase-homologous genes in deep subseafloor sedimentary metagenomes.</title>
        <authorList>
            <person name="Kawai M."/>
            <person name="Futagami T."/>
            <person name="Toyoda A."/>
            <person name="Takaki Y."/>
            <person name="Nishi S."/>
            <person name="Hori S."/>
            <person name="Arai W."/>
            <person name="Tsubouchi T."/>
            <person name="Morono Y."/>
            <person name="Uchiyama I."/>
            <person name="Ito T."/>
            <person name="Fujiyama A."/>
            <person name="Inagaki F."/>
            <person name="Takami H."/>
        </authorList>
    </citation>
    <scope>NUCLEOTIDE SEQUENCE</scope>
    <source>
        <strain evidence="4">Expedition CK06-06</strain>
    </source>
</reference>
<accession>X1NPU6</accession>
<name>X1NPU6_9ZZZZ</name>
<proteinExistence type="predicted"/>
<evidence type="ECO:0000313" key="1">
    <source>
        <dbReference type="EMBL" id="GAG71067.1"/>
    </source>
</evidence>
<sequence length="41" mass="4622">MEIGAELNDPEINKALTQSEKEFELGEVGTEEDIFKILRGQ</sequence>
<comment type="caution">
    <text evidence="4">The sequence shown here is derived from an EMBL/GenBank/DDBJ whole genome shotgun (WGS) entry which is preliminary data.</text>
</comment>
<dbReference type="EMBL" id="BARV01000376">
    <property type="protein sequence ID" value="GAH97562.1"/>
    <property type="molecule type" value="Genomic_DNA"/>
</dbReference>
<protein>
    <submittedName>
        <fullName evidence="4">Uncharacterized protein</fullName>
    </submittedName>
</protein>